<evidence type="ECO:0000256" key="2">
    <source>
        <dbReference type="ARBA" id="ARBA00022960"/>
    </source>
</evidence>
<sequence length="566" mass="63858">MVAATSDASAYMKLASETDSAWDKTKYLLLASEAYLNDNQLDAASELLQAMGSLTSQTELKAKKKYLQARLFEQSGFPQKALEHLSFPQNWILPKWQMAQYHLYRSELLKQNKQPLEQVKELVRHTQYVDAKDAHVVNDQIWSILQNQEEDTLSQHMRFAKDATYAGWLQLAFIAKHYAVDPNELVSYLGQWQQQNANHPGAMKLPTNLEMALNAKPYRPSQIAVLLPLTGKRAGIADAVKQGILSSYMTKGEHQRAIQFYDTNTGAAQAYNQAVRNGANFIIGPLLQSNVEALQQTTTTEIVPQLFLNQAQNAAPDLNRFYFSLSPAQEAADTAQRLAKDGIEMPLVLASNDAAGRRMAQSFNQAWQALTSEPAEVHHYDGDKMKQTVQQALGVTDSLERIKRIKSLLGIKLEADFRSRRDIDAIYMISPKKDLLLLKPFIDVNFSVFADAVPLYTSSRSRLDNSSTQTMQELNNLTISDIPWLLEDSAETKLVKSIWPKWSNTQKRLFIMGFDALDLVDKLAQMRAFPGYQYQGRGGVLSVTADGTIERQLSWAKYRRGKLRKL</sequence>
<dbReference type="Pfam" id="PF04348">
    <property type="entry name" value="LppC"/>
    <property type="match status" value="1"/>
</dbReference>
<keyword evidence="4" id="KW-0472">Membrane</keyword>
<dbReference type="SUPFAM" id="SSF53822">
    <property type="entry name" value="Periplasmic binding protein-like I"/>
    <property type="match status" value="1"/>
</dbReference>
<dbReference type="AlphaFoldDB" id="A0A917JYD8"/>
<dbReference type="GO" id="GO:0030234">
    <property type="term" value="F:enzyme regulator activity"/>
    <property type="evidence" value="ECO:0007669"/>
    <property type="project" value="TreeGrafter"/>
</dbReference>
<keyword evidence="7" id="KW-0449">Lipoprotein</keyword>
<evidence type="ECO:0000256" key="7">
    <source>
        <dbReference type="ARBA" id="ARBA00023288"/>
    </source>
</evidence>
<dbReference type="PANTHER" id="PTHR38038:SF1">
    <property type="entry name" value="PENICILLIN-BINDING PROTEIN ACTIVATOR LPOA"/>
    <property type="match status" value="1"/>
</dbReference>
<dbReference type="GO" id="GO:0009252">
    <property type="term" value="P:peptidoglycan biosynthetic process"/>
    <property type="evidence" value="ECO:0007669"/>
    <property type="project" value="UniProtKB-KW"/>
</dbReference>
<dbReference type="Proteomes" id="UP000613743">
    <property type="component" value="Unassembled WGS sequence"/>
</dbReference>
<dbReference type="Gene3D" id="1.25.40.10">
    <property type="entry name" value="Tetratricopeptide repeat domain"/>
    <property type="match status" value="1"/>
</dbReference>
<gene>
    <name evidence="8" type="primary">lppC</name>
    <name evidence="8" type="ORF">GCM10009332_32330</name>
</gene>
<comment type="caution">
    <text evidence="8">The sequence shown here is derived from an EMBL/GenBank/DDBJ whole genome shotgun (WGS) entry which is preliminary data.</text>
</comment>
<reference evidence="8" key="1">
    <citation type="journal article" date="2014" name="Int. J. Syst. Evol. Microbiol.">
        <title>Complete genome sequence of Corynebacterium casei LMG S-19264T (=DSM 44701T), isolated from a smear-ripened cheese.</title>
        <authorList>
            <consortium name="US DOE Joint Genome Institute (JGI-PGF)"/>
            <person name="Walter F."/>
            <person name="Albersmeier A."/>
            <person name="Kalinowski J."/>
            <person name="Ruckert C."/>
        </authorList>
    </citation>
    <scope>NUCLEOTIDE SEQUENCE</scope>
    <source>
        <strain evidence="8">JCM 30804</strain>
    </source>
</reference>
<reference evidence="8" key="2">
    <citation type="submission" date="2020-09" db="EMBL/GenBank/DDBJ databases">
        <authorList>
            <person name="Sun Q."/>
            <person name="Ohkuma M."/>
        </authorList>
    </citation>
    <scope>NUCLEOTIDE SEQUENCE</scope>
    <source>
        <strain evidence="8">JCM 30804</strain>
    </source>
</reference>
<dbReference type="Gene3D" id="1.25.40.650">
    <property type="match status" value="1"/>
</dbReference>
<evidence type="ECO:0000256" key="1">
    <source>
        <dbReference type="ARBA" id="ARBA00022729"/>
    </source>
</evidence>
<dbReference type="EMBL" id="BMPZ01000014">
    <property type="protein sequence ID" value="GGI92596.1"/>
    <property type="molecule type" value="Genomic_DNA"/>
</dbReference>
<protein>
    <submittedName>
        <fullName evidence="8">Penicillin-binding protein activator</fullName>
    </submittedName>
</protein>
<name>A0A917JYD8_9GAMM</name>
<proteinExistence type="predicted"/>
<keyword evidence="2" id="KW-0133">Cell shape</keyword>
<evidence type="ECO:0000313" key="9">
    <source>
        <dbReference type="Proteomes" id="UP000613743"/>
    </source>
</evidence>
<keyword evidence="6" id="KW-0998">Cell outer membrane</keyword>
<keyword evidence="9" id="KW-1185">Reference proteome</keyword>
<dbReference type="CDD" id="cd06339">
    <property type="entry name" value="PBP1_YraM_LppC_lipoprotein-like"/>
    <property type="match status" value="1"/>
</dbReference>
<evidence type="ECO:0000256" key="5">
    <source>
        <dbReference type="ARBA" id="ARBA00023139"/>
    </source>
</evidence>
<dbReference type="GO" id="GO:0031241">
    <property type="term" value="C:periplasmic side of cell outer membrane"/>
    <property type="evidence" value="ECO:0007669"/>
    <property type="project" value="TreeGrafter"/>
</dbReference>
<accession>A0A917JYD8</accession>
<organism evidence="8 9">
    <name type="scientific">Shewanella gelidii</name>
    <dbReference type="NCBI Taxonomy" id="1642821"/>
    <lineage>
        <taxon>Bacteria</taxon>
        <taxon>Pseudomonadati</taxon>
        <taxon>Pseudomonadota</taxon>
        <taxon>Gammaproteobacteria</taxon>
        <taxon>Alteromonadales</taxon>
        <taxon>Shewanellaceae</taxon>
        <taxon>Shewanella</taxon>
    </lineage>
</organism>
<keyword evidence="5" id="KW-0564">Palmitate</keyword>
<dbReference type="InterPro" id="IPR028082">
    <property type="entry name" value="Peripla_BP_I"/>
</dbReference>
<evidence type="ECO:0000256" key="6">
    <source>
        <dbReference type="ARBA" id="ARBA00023237"/>
    </source>
</evidence>
<dbReference type="Gene3D" id="3.40.50.2300">
    <property type="match status" value="2"/>
</dbReference>
<keyword evidence="1" id="KW-0732">Signal</keyword>
<dbReference type="InterPro" id="IPR011990">
    <property type="entry name" value="TPR-like_helical_dom_sf"/>
</dbReference>
<evidence type="ECO:0000313" key="8">
    <source>
        <dbReference type="EMBL" id="GGI92596.1"/>
    </source>
</evidence>
<evidence type="ECO:0000256" key="4">
    <source>
        <dbReference type="ARBA" id="ARBA00023136"/>
    </source>
</evidence>
<dbReference type="InterPro" id="IPR007443">
    <property type="entry name" value="LpoA"/>
</dbReference>
<evidence type="ECO:0000256" key="3">
    <source>
        <dbReference type="ARBA" id="ARBA00022984"/>
    </source>
</evidence>
<dbReference type="GO" id="GO:0008360">
    <property type="term" value="P:regulation of cell shape"/>
    <property type="evidence" value="ECO:0007669"/>
    <property type="project" value="UniProtKB-KW"/>
</dbReference>
<dbReference type="PANTHER" id="PTHR38038">
    <property type="entry name" value="PENICILLIN-BINDING PROTEIN ACTIVATOR LPOA"/>
    <property type="match status" value="1"/>
</dbReference>
<keyword evidence="3" id="KW-0573">Peptidoglycan synthesis</keyword>